<dbReference type="RefSeq" id="WP_088216783.1">
    <property type="nucleotide sequence ID" value="NZ_NIPW01000046.1"/>
</dbReference>
<protein>
    <submittedName>
        <fullName evidence="1">Uncharacterized protein</fullName>
    </submittedName>
</protein>
<dbReference type="OrthoDB" id="7874020at2"/>
<reference evidence="1 2" key="1">
    <citation type="submission" date="2016-12" db="EMBL/GenBank/DDBJ databases">
        <title>Comparison of Traditional DNA-DNA Hybridization with In Silico Genomic Analysis.</title>
        <authorList>
            <person name="Nicholson A.C."/>
            <person name="Humrighouse B.W."/>
            <person name="Graziano J."/>
            <person name="Lasker B."/>
            <person name="Whitney A.M."/>
            <person name="Mcquiston J.R."/>
        </authorList>
    </citation>
    <scope>NUCLEOTIDE SEQUENCE [LARGE SCALE GENOMIC DNA]</scope>
    <source>
        <strain evidence="1 2">H2240</strain>
    </source>
</reference>
<gene>
    <name evidence="1" type="ORF">CDV49_18090</name>
</gene>
<comment type="caution">
    <text evidence="1">The sequence shown here is derived from an EMBL/GenBank/DDBJ whole genome shotgun (WGS) entry which is preliminary data.</text>
</comment>
<dbReference type="AlphaFoldDB" id="A0A212A6V5"/>
<sequence>MIEGPFKTYRHFENTDDAIAFRKEHGTGGWIFSITDTGEAILFPWQMTPSQVLDSPYVRPFNGRLIGHVPATAGDADTA</sequence>
<dbReference type="EMBL" id="NIPW01000046">
    <property type="protein sequence ID" value="OWJ75033.1"/>
    <property type="molecule type" value="Genomic_DNA"/>
</dbReference>
<dbReference type="Proteomes" id="UP000196878">
    <property type="component" value="Unassembled WGS sequence"/>
</dbReference>
<name>A0A212A6V5_9RHOB</name>
<accession>A0A212A6V5</accession>
<proteinExistence type="predicted"/>
<keyword evidence="2" id="KW-1185">Reference proteome</keyword>
<evidence type="ECO:0000313" key="2">
    <source>
        <dbReference type="Proteomes" id="UP000196878"/>
    </source>
</evidence>
<organism evidence="1 2">
    <name type="scientific">Haematobacter genomosp. 1</name>
    <dbReference type="NCBI Taxonomy" id="366618"/>
    <lineage>
        <taxon>Bacteria</taxon>
        <taxon>Pseudomonadati</taxon>
        <taxon>Pseudomonadota</taxon>
        <taxon>Alphaproteobacteria</taxon>
        <taxon>Rhodobacterales</taxon>
        <taxon>Paracoccaceae</taxon>
        <taxon>Haematobacter</taxon>
    </lineage>
</organism>
<evidence type="ECO:0000313" key="1">
    <source>
        <dbReference type="EMBL" id="OWJ75033.1"/>
    </source>
</evidence>